<keyword evidence="4" id="KW-1185">Reference proteome</keyword>
<dbReference type="OrthoDB" id="6287881at2759"/>
<reference evidence="5" key="1">
    <citation type="submission" date="2017-02" db="UniProtKB">
        <authorList>
            <consortium name="WormBaseParasite"/>
        </authorList>
    </citation>
    <scope>IDENTIFICATION</scope>
</reference>
<keyword evidence="2" id="KW-0732">Signal</keyword>
<dbReference type="AlphaFoldDB" id="A0A0R3WXE4"/>
<keyword evidence="1" id="KW-0472">Membrane</keyword>
<sequence length="164" mass="18817">MLIVAVLLINLLIAIFSNVFTVVEAQSTQFWKTTMYYLLVEYKAKPVVPAPFSVLQALLEGVIYLLRVFCKICRNFSWCKRSYTLTDKASKEGEDNDVAVEGGSETGACVQDGERWDDLEEEARDEETEELENSITQMERWTLRQILKQQVCEDANQISKIYSL</sequence>
<reference evidence="3 4" key="2">
    <citation type="submission" date="2018-11" db="EMBL/GenBank/DDBJ databases">
        <authorList>
            <consortium name="Pathogen Informatics"/>
        </authorList>
    </citation>
    <scope>NUCLEOTIDE SEQUENCE [LARGE SCALE GENOMIC DNA]</scope>
</reference>
<feature type="transmembrane region" description="Helical" evidence="1">
    <location>
        <begin position="49"/>
        <end position="70"/>
    </location>
</feature>
<evidence type="ECO:0000256" key="1">
    <source>
        <dbReference type="SAM" id="Phobius"/>
    </source>
</evidence>
<gene>
    <name evidence="3" type="ORF">TTAC_LOCUS5420</name>
</gene>
<dbReference type="PANTHER" id="PTHR13800:SF1">
    <property type="entry name" value="TRANSIENT RECEPTOR POTENTIAL CATION CHANNEL TRPM"/>
    <property type="match status" value="1"/>
</dbReference>
<dbReference type="STRING" id="6205.A0A0R3WXE4"/>
<dbReference type="EMBL" id="UYWX01007439">
    <property type="protein sequence ID" value="VDM26942.1"/>
    <property type="molecule type" value="Genomic_DNA"/>
</dbReference>
<feature type="signal peptide" evidence="2">
    <location>
        <begin position="1"/>
        <end position="25"/>
    </location>
</feature>
<accession>A0A0R3WXE4</accession>
<dbReference type="GO" id="GO:0005261">
    <property type="term" value="F:monoatomic cation channel activity"/>
    <property type="evidence" value="ECO:0007669"/>
    <property type="project" value="TreeGrafter"/>
</dbReference>
<evidence type="ECO:0000313" key="5">
    <source>
        <dbReference type="WBParaSite" id="TTAC_0000543401-mRNA-1"/>
    </source>
</evidence>
<dbReference type="InterPro" id="IPR050927">
    <property type="entry name" value="TRPM"/>
</dbReference>
<keyword evidence="1" id="KW-0812">Transmembrane</keyword>
<dbReference type="WBParaSite" id="TTAC_0000543401-mRNA-1">
    <property type="protein sequence ID" value="TTAC_0000543401-mRNA-1"/>
    <property type="gene ID" value="TTAC_0000543401"/>
</dbReference>
<feature type="chain" id="PRO_5043133043" evidence="2">
    <location>
        <begin position="26"/>
        <end position="164"/>
    </location>
</feature>
<dbReference type="Proteomes" id="UP000274429">
    <property type="component" value="Unassembled WGS sequence"/>
</dbReference>
<evidence type="ECO:0000313" key="4">
    <source>
        <dbReference type="Proteomes" id="UP000274429"/>
    </source>
</evidence>
<organism evidence="5">
    <name type="scientific">Hydatigena taeniaeformis</name>
    <name type="common">Feline tapeworm</name>
    <name type="synonym">Taenia taeniaeformis</name>
    <dbReference type="NCBI Taxonomy" id="6205"/>
    <lineage>
        <taxon>Eukaryota</taxon>
        <taxon>Metazoa</taxon>
        <taxon>Spiralia</taxon>
        <taxon>Lophotrochozoa</taxon>
        <taxon>Platyhelminthes</taxon>
        <taxon>Cestoda</taxon>
        <taxon>Eucestoda</taxon>
        <taxon>Cyclophyllidea</taxon>
        <taxon>Taeniidae</taxon>
        <taxon>Hydatigera</taxon>
    </lineage>
</organism>
<proteinExistence type="predicted"/>
<dbReference type="GO" id="GO:0005886">
    <property type="term" value="C:plasma membrane"/>
    <property type="evidence" value="ECO:0007669"/>
    <property type="project" value="TreeGrafter"/>
</dbReference>
<name>A0A0R3WXE4_HYDTA</name>
<dbReference type="GO" id="GO:0030001">
    <property type="term" value="P:metal ion transport"/>
    <property type="evidence" value="ECO:0007669"/>
    <property type="project" value="TreeGrafter"/>
</dbReference>
<evidence type="ECO:0000256" key="2">
    <source>
        <dbReference type="SAM" id="SignalP"/>
    </source>
</evidence>
<dbReference type="PANTHER" id="PTHR13800">
    <property type="entry name" value="TRANSIENT RECEPTOR POTENTIAL CATION CHANNEL, SUBFAMILY M, MEMBER 6"/>
    <property type="match status" value="1"/>
</dbReference>
<keyword evidence="1" id="KW-1133">Transmembrane helix</keyword>
<protein>
    <submittedName>
        <fullName evidence="5">Ion_trans domain-containing protein</fullName>
    </submittedName>
</protein>
<evidence type="ECO:0000313" key="3">
    <source>
        <dbReference type="EMBL" id="VDM26942.1"/>
    </source>
</evidence>